<feature type="binding site" evidence="2">
    <location>
        <position position="67"/>
    </location>
    <ligand>
        <name>Fe cation</name>
        <dbReference type="ChEBI" id="CHEBI:24875"/>
    </ligand>
</feature>
<comment type="cofactor">
    <cofactor evidence="2">
        <name>Fe cation</name>
        <dbReference type="ChEBI" id="CHEBI:24875"/>
    </cofactor>
    <text evidence="2">Binds 1 Fe cation per subunit.</text>
</comment>
<sequence length="327" mass="35993">MSSSSTPVTFENPRKVVKKVLSLSQSEGDGATVRRSIGGCELRNLDPFLLLDEFSVSKPAGFPDHPHRGFETVTYMLDGAFTHQDFSGHKGTIRTGDVQVRSTHPILQTNHLTHSIFDLRTNNASECSVPQQWMTAGRGIVHSEMPAADGVQKGLQLWINLASKDKMIEPRYQELKSKDISQAEKHGVKVRIIAGEAFGVQSPVYTRTPTMYMDFTMQPGSQLHQPIPEGWNAFVYIIEGEGVFGGEGDAPASTHHCLVLGAGNGLSVWKRSGAQLRFVLAAGQPLNEPVVQQGLFVMNSRAQIQQAMQDYYYGRNGFEKASQWSSA</sequence>
<dbReference type="Gramene" id="TraesMAC4A03G02160130.1">
    <property type="protein sequence ID" value="TraesMAC4A03G02160130.1"/>
    <property type="gene ID" value="TraesMAC4A03G02160130"/>
</dbReference>
<gene>
    <name evidence="6" type="primary">LOC123082672</name>
</gene>
<dbReference type="Proteomes" id="UP000019116">
    <property type="component" value="Chromosome 4A"/>
</dbReference>
<dbReference type="OrthoDB" id="198735at2759"/>
<evidence type="ECO:0000256" key="3">
    <source>
        <dbReference type="RuleBase" id="RU003457"/>
    </source>
</evidence>
<feature type="domain" description="Pirin C-terminal" evidence="5">
    <location>
        <begin position="212"/>
        <end position="317"/>
    </location>
</feature>
<dbReference type="PIRSF" id="PIRSF006232">
    <property type="entry name" value="Pirin"/>
    <property type="match status" value="1"/>
</dbReference>
<protein>
    <recommendedName>
        <fullName evidence="8">Pirin-like protein</fullName>
    </recommendedName>
</protein>
<dbReference type="GO" id="GO:0046872">
    <property type="term" value="F:metal ion binding"/>
    <property type="evidence" value="ECO:0007669"/>
    <property type="project" value="UniProtKB-KW"/>
</dbReference>
<feature type="domain" description="Pirin N-terminal" evidence="4">
    <location>
        <begin position="132"/>
        <end position="159"/>
    </location>
</feature>
<feature type="domain" description="Pirin N-terminal" evidence="4">
    <location>
        <begin position="32"/>
        <end position="100"/>
    </location>
</feature>
<feature type="binding site" evidence="2">
    <location>
        <position position="144"/>
    </location>
    <ligand>
        <name>Fe cation</name>
        <dbReference type="ChEBI" id="CHEBI:24875"/>
    </ligand>
</feature>
<dbReference type="InterPro" id="IPR012093">
    <property type="entry name" value="Pirin"/>
</dbReference>
<dbReference type="Gramene" id="TraesLDM4A03G02161150.1">
    <property type="protein sequence ID" value="TraesLDM4A03G02161150.1"/>
    <property type="gene ID" value="TraesLDM4A03G02161150"/>
</dbReference>
<dbReference type="EnsemblPlants" id="TraesCS4A02G336000.1">
    <property type="protein sequence ID" value="TraesCS4A02G336000.1"/>
    <property type="gene ID" value="TraesCS4A02G336000"/>
</dbReference>
<dbReference type="Gramene" id="TraesARI4A03G02199830.1">
    <property type="protein sequence ID" value="TraesARI4A03G02199830.1"/>
    <property type="gene ID" value="TraesARI4A03G02199830"/>
</dbReference>
<dbReference type="InterPro" id="IPR011051">
    <property type="entry name" value="RmlC_Cupin_sf"/>
</dbReference>
<evidence type="ECO:0000313" key="6">
    <source>
        <dbReference type="EnsemblPlants" id="TraesCS4A02G336000.1"/>
    </source>
</evidence>
<proteinExistence type="inferred from homology"/>
<evidence type="ECO:0008006" key="8">
    <source>
        <dbReference type="Google" id="ProtNLM"/>
    </source>
</evidence>
<dbReference type="PANTHER" id="PTHR13903:SF19">
    <property type="entry name" value="PIRIN-LIKE PROTEIN"/>
    <property type="match status" value="1"/>
</dbReference>
<evidence type="ECO:0000256" key="2">
    <source>
        <dbReference type="PIRSR" id="PIRSR006232-1"/>
    </source>
</evidence>
<accession>A0A3B6HYI2</accession>
<dbReference type="AlphaFoldDB" id="A0A3B6HYI2"/>
<evidence type="ECO:0000259" key="4">
    <source>
        <dbReference type="Pfam" id="PF02678"/>
    </source>
</evidence>
<evidence type="ECO:0000313" key="7">
    <source>
        <dbReference type="Proteomes" id="UP000019116"/>
    </source>
</evidence>
<dbReference type="Gramene" id="TraesCAD_scaffold_081593_01G000200.1">
    <property type="protein sequence ID" value="TraesCAD_scaffold_081593_01G000200.1"/>
    <property type="gene ID" value="TraesCAD_scaffold_081593_01G000200"/>
</dbReference>
<feature type="binding site" evidence="2">
    <location>
        <position position="142"/>
    </location>
    <ligand>
        <name>Fe cation</name>
        <dbReference type="ChEBI" id="CHEBI:24875"/>
    </ligand>
</feature>
<dbReference type="Pfam" id="PF05726">
    <property type="entry name" value="Pirin_C"/>
    <property type="match status" value="1"/>
</dbReference>
<dbReference type="Gramene" id="TraesCS4A02G336000.1">
    <property type="protein sequence ID" value="TraesCS4A02G336000.1"/>
    <property type="gene ID" value="TraesCS4A02G336000"/>
</dbReference>
<dbReference type="CDD" id="cd02247">
    <property type="entry name" value="cupin_pirin_C"/>
    <property type="match status" value="1"/>
</dbReference>
<dbReference type="Gramene" id="TraesLAC4A03G02114670.1">
    <property type="protein sequence ID" value="TraesLAC4A03G02114670.1"/>
    <property type="gene ID" value="TraesLAC4A03G02114670"/>
</dbReference>
<keyword evidence="2" id="KW-0408">Iron</keyword>
<dbReference type="Pfam" id="PF02678">
    <property type="entry name" value="Pirin"/>
    <property type="match status" value="2"/>
</dbReference>
<dbReference type="Gramene" id="TraesNOR4A03G02183960.1">
    <property type="protein sequence ID" value="TraesNOR4A03G02183960.1"/>
    <property type="gene ID" value="TraesNOR4A03G02183960"/>
</dbReference>
<keyword evidence="2" id="KW-0479">Metal-binding</keyword>
<name>A0A3B6HYI2_WHEAT</name>
<dbReference type="Gene3D" id="2.60.120.10">
    <property type="entry name" value="Jelly Rolls"/>
    <property type="match status" value="1"/>
</dbReference>
<dbReference type="SUPFAM" id="SSF51182">
    <property type="entry name" value="RmlC-like cupins"/>
    <property type="match status" value="2"/>
</dbReference>
<dbReference type="CDD" id="cd02909">
    <property type="entry name" value="cupin_pirin_N"/>
    <property type="match status" value="1"/>
</dbReference>
<reference evidence="6" key="2">
    <citation type="submission" date="2018-10" db="UniProtKB">
        <authorList>
            <consortium name="EnsemblPlants"/>
        </authorList>
    </citation>
    <scope>IDENTIFICATION</scope>
</reference>
<dbReference type="Gramene" id="TraesRN4A0100869600.1">
    <property type="protein sequence ID" value="TraesRN4A0100869600.1"/>
    <property type="gene ID" value="TraesRN4A0100869600"/>
</dbReference>
<dbReference type="Gramene" id="TraesCLE_scaffold_154334_01G000100.1">
    <property type="protein sequence ID" value="TraesCLE_scaffold_154334_01G000100.1"/>
    <property type="gene ID" value="TraesCLE_scaffold_154334_01G000100"/>
</dbReference>
<organism evidence="6">
    <name type="scientific">Triticum aestivum</name>
    <name type="common">Wheat</name>
    <dbReference type="NCBI Taxonomy" id="4565"/>
    <lineage>
        <taxon>Eukaryota</taxon>
        <taxon>Viridiplantae</taxon>
        <taxon>Streptophyta</taxon>
        <taxon>Embryophyta</taxon>
        <taxon>Tracheophyta</taxon>
        <taxon>Spermatophyta</taxon>
        <taxon>Magnoliopsida</taxon>
        <taxon>Liliopsida</taxon>
        <taxon>Poales</taxon>
        <taxon>Poaceae</taxon>
        <taxon>BOP clade</taxon>
        <taxon>Pooideae</taxon>
        <taxon>Triticodae</taxon>
        <taxon>Triticeae</taxon>
        <taxon>Triticinae</taxon>
        <taxon>Triticum</taxon>
    </lineage>
</organism>
<dbReference type="Gramene" id="TraesCS4A03G0843100.1">
    <property type="protein sequence ID" value="TraesCS4A03G0843100.1.CDS"/>
    <property type="gene ID" value="TraesCS4A03G0843100"/>
</dbReference>
<dbReference type="Gramene" id="TraesROB_scaffold_129731_01G000200.1">
    <property type="protein sequence ID" value="TraesROB_scaffold_129731_01G000200.1"/>
    <property type="gene ID" value="TraesROB_scaffold_129731_01G000200"/>
</dbReference>
<feature type="binding site" evidence="2">
    <location>
        <position position="65"/>
    </location>
    <ligand>
        <name>Fe cation</name>
        <dbReference type="ChEBI" id="CHEBI:24875"/>
    </ligand>
</feature>
<reference evidence="6" key="1">
    <citation type="submission" date="2018-08" db="EMBL/GenBank/DDBJ databases">
        <authorList>
            <person name="Rossello M."/>
        </authorList>
    </citation>
    <scope>NUCLEOTIDE SEQUENCE [LARGE SCALE GENOMIC DNA]</scope>
    <source>
        <strain evidence="6">cv. Chinese Spring</strain>
    </source>
</reference>
<dbReference type="Gramene" id="TraesSYM4A03G02188770.1">
    <property type="protein sequence ID" value="TraesSYM4A03G02188770.1"/>
    <property type="gene ID" value="TraesSYM4A03G02188770"/>
</dbReference>
<dbReference type="InterPro" id="IPR008778">
    <property type="entry name" value="Pirin_C_dom"/>
</dbReference>
<dbReference type="PANTHER" id="PTHR13903">
    <property type="entry name" value="PIRIN-RELATED"/>
    <property type="match status" value="1"/>
</dbReference>
<comment type="similarity">
    <text evidence="1 3">Belongs to the pirin family.</text>
</comment>
<dbReference type="Gramene" id="TraesWEE_scaffold_081746_01G000100.1">
    <property type="protein sequence ID" value="TraesWEE_scaffold_081746_01G000100.1"/>
    <property type="gene ID" value="TraesWEE_scaffold_081746_01G000100"/>
</dbReference>
<evidence type="ECO:0000256" key="1">
    <source>
        <dbReference type="ARBA" id="ARBA00008416"/>
    </source>
</evidence>
<keyword evidence="7" id="KW-1185">Reference proteome</keyword>
<dbReference type="SMR" id="A0A3B6HYI2"/>
<evidence type="ECO:0000259" key="5">
    <source>
        <dbReference type="Pfam" id="PF05726"/>
    </source>
</evidence>
<dbReference type="InterPro" id="IPR003829">
    <property type="entry name" value="Pirin_N_dom"/>
</dbReference>
<dbReference type="InterPro" id="IPR014710">
    <property type="entry name" value="RmlC-like_jellyroll"/>
</dbReference>